<dbReference type="Proteomes" id="UP000041254">
    <property type="component" value="Unassembled WGS sequence"/>
</dbReference>
<dbReference type="EMBL" id="CDMY01000227">
    <property type="protein sequence ID" value="CEL95463.1"/>
    <property type="molecule type" value="Genomic_DNA"/>
</dbReference>
<dbReference type="VEuPathDB" id="CryptoDB:Vbra_11893"/>
<evidence type="ECO:0000313" key="3">
    <source>
        <dbReference type="Proteomes" id="UP000041254"/>
    </source>
</evidence>
<dbReference type="OrthoDB" id="407990at2759"/>
<keyword evidence="3" id="KW-1185">Reference proteome</keyword>
<name>A0A0G4EHK5_VITBC</name>
<dbReference type="InParanoid" id="A0A0G4EHK5"/>
<accession>A0A0G4EHK5</accession>
<reference evidence="2 3" key="1">
    <citation type="submission" date="2014-11" db="EMBL/GenBank/DDBJ databases">
        <authorList>
            <person name="Zhu J."/>
            <person name="Qi W."/>
            <person name="Song R."/>
        </authorList>
    </citation>
    <scope>NUCLEOTIDE SEQUENCE [LARGE SCALE GENOMIC DNA]</scope>
</reference>
<protein>
    <submittedName>
        <fullName evidence="2">Uncharacterized protein</fullName>
    </submittedName>
</protein>
<dbReference type="AlphaFoldDB" id="A0A0G4EHK5"/>
<sequence>MKAQLRGFLLAERKTAVDMVVIVHRNEGRLLLTDRNGLYNDVLQACWHATNANVVIIVTKVPTSPDTLNDSALVATLAHHADQPTIGALSAAGRLITYDQTPSQRQADYLLEFAQESFCRLPLRSFPGMPPGFQPAPRRPHTSRGGGAPAAKRPPHQAFFRCTLL</sequence>
<feature type="region of interest" description="Disordered" evidence="1">
    <location>
        <begin position="129"/>
        <end position="154"/>
    </location>
</feature>
<evidence type="ECO:0000256" key="1">
    <source>
        <dbReference type="SAM" id="MobiDB-lite"/>
    </source>
</evidence>
<organism evidence="2 3">
    <name type="scientific">Vitrella brassicaformis (strain CCMP3155)</name>
    <dbReference type="NCBI Taxonomy" id="1169540"/>
    <lineage>
        <taxon>Eukaryota</taxon>
        <taxon>Sar</taxon>
        <taxon>Alveolata</taxon>
        <taxon>Colpodellida</taxon>
        <taxon>Vitrellaceae</taxon>
        <taxon>Vitrella</taxon>
    </lineage>
</organism>
<evidence type="ECO:0000313" key="2">
    <source>
        <dbReference type="EMBL" id="CEL95463.1"/>
    </source>
</evidence>
<gene>
    <name evidence="2" type="ORF">Vbra_11893</name>
</gene>
<proteinExistence type="predicted"/>